<proteinExistence type="inferred from homology"/>
<dbReference type="InterPro" id="IPR051326">
    <property type="entry name" value="Kynurenine-oxoglutarate_AT"/>
</dbReference>
<keyword evidence="3 7" id="KW-0032">Aminotransferase</keyword>
<dbReference type="Pfam" id="PF00155">
    <property type="entry name" value="Aminotran_1_2"/>
    <property type="match status" value="1"/>
</dbReference>
<keyword evidence="4 7" id="KW-0808">Transferase</keyword>
<dbReference type="AlphaFoldDB" id="A0A4Q5LYR2"/>
<dbReference type="Gene3D" id="3.40.640.10">
    <property type="entry name" value="Type I PLP-dependent aspartate aminotransferase-like (Major domain)"/>
    <property type="match status" value="1"/>
</dbReference>
<comment type="caution">
    <text evidence="7">The sequence shown here is derived from an EMBL/GenBank/DDBJ whole genome shotgun (WGS) entry which is preliminary data.</text>
</comment>
<dbReference type="GO" id="GO:0005737">
    <property type="term" value="C:cytoplasm"/>
    <property type="evidence" value="ECO:0007669"/>
    <property type="project" value="TreeGrafter"/>
</dbReference>
<dbReference type="SUPFAM" id="SSF53383">
    <property type="entry name" value="PLP-dependent transferases"/>
    <property type="match status" value="1"/>
</dbReference>
<dbReference type="Gene3D" id="3.90.1150.10">
    <property type="entry name" value="Aspartate Aminotransferase, domain 1"/>
    <property type="match status" value="1"/>
</dbReference>
<reference evidence="7 8" key="1">
    <citation type="submission" date="2019-02" db="EMBL/GenBank/DDBJ databases">
        <title>Bacterial novel species Emticicia sp. 17J42-9 isolated from soil.</title>
        <authorList>
            <person name="Jung H.-Y."/>
        </authorList>
    </citation>
    <scope>NUCLEOTIDE SEQUENCE [LARGE SCALE GENOMIC DNA]</scope>
    <source>
        <strain evidence="7 8">17J42-9</strain>
    </source>
</reference>
<protein>
    <submittedName>
        <fullName evidence="7">Aminotransferase class I/II-fold pyridoxal phosphate-dependent enzyme</fullName>
    </submittedName>
</protein>
<dbReference type="FunFam" id="3.40.640.10:FF:000033">
    <property type="entry name" value="Aspartate aminotransferase"/>
    <property type="match status" value="1"/>
</dbReference>
<dbReference type="GO" id="GO:0016212">
    <property type="term" value="F:kynurenine-oxoglutarate transaminase activity"/>
    <property type="evidence" value="ECO:0007669"/>
    <property type="project" value="TreeGrafter"/>
</dbReference>
<dbReference type="InterPro" id="IPR015424">
    <property type="entry name" value="PyrdxlP-dep_Trfase"/>
</dbReference>
<dbReference type="InterPro" id="IPR004839">
    <property type="entry name" value="Aminotransferase_I/II_large"/>
</dbReference>
<keyword evidence="5" id="KW-0663">Pyridoxal phosphate</keyword>
<accession>A0A4Q5LYR2</accession>
<dbReference type="EMBL" id="SEWF01000021">
    <property type="protein sequence ID" value="RYU94829.1"/>
    <property type="molecule type" value="Genomic_DNA"/>
</dbReference>
<dbReference type="CDD" id="cd00609">
    <property type="entry name" value="AAT_like"/>
    <property type="match status" value="1"/>
</dbReference>
<evidence type="ECO:0000256" key="2">
    <source>
        <dbReference type="ARBA" id="ARBA00007441"/>
    </source>
</evidence>
<evidence type="ECO:0000313" key="7">
    <source>
        <dbReference type="EMBL" id="RYU94829.1"/>
    </source>
</evidence>
<keyword evidence="8" id="KW-1185">Reference proteome</keyword>
<dbReference type="NCBIfam" id="NF009079">
    <property type="entry name" value="PRK12414.1"/>
    <property type="match status" value="1"/>
</dbReference>
<dbReference type="InterPro" id="IPR015422">
    <property type="entry name" value="PyrdxlP-dep_Trfase_small"/>
</dbReference>
<evidence type="ECO:0000256" key="3">
    <source>
        <dbReference type="ARBA" id="ARBA00022576"/>
    </source>
</evidence>
<gene>
    <name evidence="7" type="ORF">EWM59_15075</name>
</gene>
<dbReference type="NCBIfam" id="NF006569">
    <property type="entry name" value="PRK09082.1"/>
    <property type="match status" value="1"/>
</dbReference>
<dbReference type="RefSeq" id="WP_130021993.1">
    <property type="nucleotide sequence ID" value="NZ_SEWF01000021.1"/>
</dbReference>
<dbReference type="InterPro" id="IPR015421">
    <property type="entry name" value="PyrdxlP-dep_Trfase_major"/>
</dbReference>
<dbReference type="PANTHER" id="PTHR43807">
    <property type="entry name" value="FI04487P"/>
    <property type="match status" value="1"/>
</dbReference>
<dbReference type="PANTHER" id="PTHR43807:SF20">
    <property type="entry name" value="FI04487P"/>
    <property type="match status" value="1"/>
</dbReference>
<feature type="domain" description="Aminotransferase class I/classII large" evidence="6">
    <location>
        <begin position="28"/>
        <end position="378"/>
    </location>
</feature>
<evidence type="ECO:0000259" key="6">
    <source>
        <dbReference type="Pfam" id="PF00155"/>
    </source>
</evidence>
<organism evidence="7 8">
    <name type="scientific">Emticicia agri</name>
    <dbReference type="NCBI Taxonomy" id="2492393"/>
    <lineage>
        <taxon>Bacteria</taxon>
        <taxon>Pseudomonadati</taxon>
        <taxon>Bacteroidota</taxon>
        <taxon>Cytophagia</taxon>
        <taxon>Cytophagales</taxon>
        <taxon>Leadbetterellaceae</taxon>
        <taxon>Emticicia</taxon>
    </lineage>
</organism>
<evidence type="ECO:0000313" key="8">
    <source>
        <dbReference type="Proteomes" id="UP000293162"/>
    </source>
</evidence>
<sequence length="381" mass="43428">MTITSKQPNVGTTIFTVMSQLAAETGAFNLSQGFPNYNCSPKLIELVNHYMQKGMNQYAPMAGIMPLREILAQKTADLYHIHYHPNDEITIVSGCTEAIYATMAAILHKGDEVIVFEPAYDSYVPSIELNGGKPVFVTLTAENDFSIDWSVVKSKITKHTKAIMLTTPHNPTGKCLTQEDLAQLAEVVRDTDILIVSDEVYEHIIFDNRLHLSPASHPELKQRTFLCGSFGKTFHTTGWKLGYCLAPVELTAEFRKTHQWITFASPTPMQYAFADFMKEPDNYLSVRNFYEEKRNKFINWLKGSRFTLTPAEGSFFQMVSYNQITDESDYELAVRWTKEIGVASIPISVFYHEKYDNKILRFCFAKDDEMLEKAAERLCRL</sequence>
<evidence type="ECO:0000256" key="5">
    <source>
        <dbReference type="ARBA" id="ARBA00022898"/>
    </source>
</evidence>
<dbReference type="Proteomes" id="UP000293162">
    <property type="component" value="Unassembled WGS sequence"/>
</dbReference>
<dbReference type="GO" id="GO:0030170">
    <property type="term" value="F:pyridoxal phosphate binding"/>
    <property type="evidence" value="ECO:0007669"/>
    <property type="project" value="InterPro"/>
</dbReference>
<evidence type="ECO:0000256" key="4">
    <source>
        <dbReference type="ARBA" id="ARBA00022679"/>
    </source>
</evidence>
<evidence type="ECO:0000256" key="1">
    <source>
        <dbReference type="ARBA" id="ARBA00001933"/>
    </source>
</evidence>
<comment type="similarity">
    <text evidence="2">Belongs to the class-I pyridoxal-phosphate-dependent aminotransferase family.</text>
</comment>
<dbReference type="OrthoDB" id="9802328at2"/>
<name>A0A4Q5LYR2_9BACT</name>
<comment type="cofactor">
    <cofactor evidence="1">
        <name>pyridoxal 5'-phosphate</name>
        <dbReference type="ChEBI" id="CHEBI:597326"/>
    </cofactor>
</comment>